<keyword evidence="2" id="KW-1185">Reference proteome</keyword>
<dbReference type="OMA" id="AYWWDYG"/>
<evidence type="ECO:0000313" key="2">
    <source>
        <dbReference type="Proteomes" id="UP000751190"/>
    </source>
</evidence>
<protein>
    <submittedName>
        <fullName evidence="1">Uncharacterized protein</fullName>
    </submittedName>
</protein>
<organism evidence="1 2">
    <name type="scientific">Diacronema lutheri</name>
    <name type="common">Unicellular marine alga</name>
    <name type="synonym">Monochrysis lutheri</name>
    <dbReference type="NCBI Taxonomy" id="2081491"/>
    <lineage>
        <taxon>Eukaryota</taxon>
        <taxon>Haptista</taxon>
        <taxon>Haptophyta</taxon>
        <taxon>Pavlovophyceae</taxon>
        <taxon>Pavlovales</taxon>
        <taxon>Pavlovaceae</taxon>
        <taxon>Diacronema</taxon>
    </lineage>
</organism>
<comment type="caution">
    <text evidence="1">The sequence shown here is derived from an EMBL/GenBank/DDBJ whole genome shotgun (WGS) entry which is preliminary data.</text>
</comment>
<proteinExistence type="predicted"/>
<evidence type="ECO:0000313" key="1">
    <source>
        <dbReference type="EMBL" id="KAG8467433.1"/>
    </source>
</evidence>
<reference evidence="1" key="1">
    <citation type="submission" date="2021-05" db="EMBL/GenBank/DDBJ databases">
        <title>The genome of the haptophyte Pavlova lutheri (Diacronema luteri, Pavlovales) - a model for lipid biosynthesis in eukaryotic algae.</title>
        <authorList>
            <person name="Hulatt C.J."/>
            <person name="Posewitz M.C."/>
        </authorList>
    </citation>
    <scope>NUCLEOTIDE SEQUENCE</scope>
    <source>
        <strain evidence="1">NIVA-4/92</strain>
    </source>
</reference>
<sequence>MALDFGGFRAGMTLEQGAQYSVLGGLLALLVVQLIAKFFSKPAISAKDRMMHELIDRMRGPGGFDYVIVCCSNLSGERYWQQRLEETIALVTGHASKVLCVHEDWDGGAGNGLGTLYAIVKAIPLARAKHGVELLSELAAGRSVALYHTAGKGTRLAPLPAAENNNKPAVKLPELIDVGGEQRALTVLEAVIRQTSILGRRAAGRLAVFWGDQVFVPSTLAGVDSAPTHHADILAALGPMPSATQWQARALHQYGLIATDACGDALQLEKVGYSDAVTLLPKDVRTVGTSLGSFSVSSGLLCELLKEFKPELDKRVGQLDADPHFWMPVTLSEAAYVRVMTSKGAAEPQARSHWARMQGLKARVGKQMPELRFFGAVPTGQEMHWWDYGRLELYKDNNVLITDASPSARALRHFLGATRRVQASQLGAVNVAPRACVLGCAFRGGHVGPRAVLVNVKAPYVDVDDCVLVNVSSLRPIIGRGGVLYNVVDEEVAGVLSCSEQAVRADVFVPERAQLLPRLGSLAARHLAIHSAMDVDGGKAWKQRLPHNELSFEEVHALNKDVDVIAAQEEAARLHARIARMIFMPK</sequence>
<dbReference type="AlphaFoldDB" id="A0A8J5XHJ9"/>
<dbReference type="EMBL" id="JAGTXO010000006">
    <property type="protein sequence ID" value="KAG8467433.1"/>
    <property type="molecule type" value="Genomic_DNA"/>
</dbReference>
<name>A0A8J5XHJ9_DIALT</name>
<accession>A0A8J5XHJ9</accession>
<dbReference type="OrthoDB" id="185024at2759"/>
<dbReference type="Proteomes" id="UP000751190">
    <property type="component" value="Unassembled WGS sequence"/>
</dbReference>
<gene>
    <name evidence="1" type="ORF">KFE25_000749</name>
</gene>